<dbReference type="PANTHER" id="PTHR33619:SF3">
    <property type="entry name" value="POLYSACCHARIDE EXPORT PROTEIN GFCE-RELATED"/>
    <property type="match status" value="1"/>
</dbReference>
<sequence>MVSVLFILSLSSCYSTKKYAYLQDLSADTSINKVVIKQADFLLKIQPDDIIGIDVLSSNPAAAAPFNINNITSIGGYNNNGMDAQPLKSSPPSSSINIGNAQGGYLVDRDGYINFPVIGQMKVAGLTLMYFRDSLISILRNKYITDATVNVKLLNGGALVYGEVSAPSRIGLTREKTSIYDALVLAGDMTPIAKRKDILLVRENNGIKYVHHLDMTNSKIINSEFYYLKQNDMVYVPPTKEKALINDNTTFRITNYLFTAISLISLIIAVSK</sequence>
<dbReference type="PANTHER" id="PTHR33619">
    <property type="entry name" value="POLYSACCHARIDE EXPORT PROTEIN GFCE-RELATED"/>
    <property type="match status" value="1"/>
</dbReference>
<evidence type="ECO:0000259" key="2">
    <source>
        <dbReference type="Pfam" id="PF02563"/>
    </source>
</evidence>
<dbReference type="GO" id="GO:0015159">
    <property type="term" value="F:polysaccharide transmembrane transporter activity"/>
    <property type="evidence" value="ECO:0007669"/>
    <property type="project" value="InterPro"/>
</dbReference>
<name>A0A5P2G3A7_9BACT</name>
<feature type="domain" description="Polysaccharide export protein N-terminal" evidence="2">
    <location>
        <begin position="44"/>
        <end position="153"/>
    </location>
</feature>
<reference evidence="3 4" key="1">
    <citation type="submission" date="2019-09" db="EMBL/GenBank/DDBJ databases">
        <title>Complete genome sequence of Arachidicoccus sp. B3-10 isolated from apple orchard soil.</title>
        <authorList>
            <person name="Kim H.S."/>
            <person name="Han K.-I."/>
            <person name="Suh M.K."/>
            <person name="Lee K.C."/>
            <person name="Eom M.K."/>
            <person name="Kim J.-S."/>
            <person name="Kang S.W."/>
            <person name="Sin Y."/>
            <person name="Lee J.-S."/>
        </authorList>
    </citation>
    <scope>NUCLEOTIDE SEQUENCE [LARGE SCALE GENOMIC DNA]</scope>
    <source>
        <strain evidence="3 4">B3-10</strain>
    </source>
</reference>
<dbReference type="RefSeq" id="WP_131330154.1">
    <property type="nucleotide sequence ID" value="NZ_CP044016.1"/>
</dbReference>
<evidence type="ECO:0000313" key="3">
    <source>
        <dbReference type="EMBL" id="QES89208.1"/>
    </source>
</evidence>
<dbReference type="Gene3D" id="3.30.1950.10">
    <property type="entry name" value="wza like domain"/>
    <property type="match status" value="1"/>
</dbReference>
<gene>
    <name evidence="3" type="ORF">E0W69_011220</name>
</gene>
<dbReference type="Pfam" id="PF02563">
    <property type="entry name" value="Poly_export"/>
    <property type="match status" value="1"/>
</dbReference>
<accession>A0A5P2G3A7</accession>
<dbReference type="Gene3D" id="3.10.560.10">
    <property type="entry name" value="Outer membrane lipoprotein wza domain like"/>
    <property type="match status" value="2"/>
</dbReference>
<proteinExistence type="predicted"/>
<dbReference type="OrthoDB" id="662756at2"/>
<dbReference type="KEGG" id="arac:E0W69_011220"/>
<keyword evidence="4" id="KW-1185">Reference proteome</keyword>
<dbReference type="AlphaFoldDB" id="A0A5P2G3A7"/>
<organism evidence="3 4">
    <name type="scientific">Rhizosphaericola mali</name>
    <dbReference type="NCBI Taxonomy" id="2545455"/>
    <lineage>
        <taxon>Bacteria</taxon>
        <taxon>Pseudomonadati</taxon>
        <taxon>Bacteroidota</taxon>
        <taxon>Chitinophagia</taxon>
        <taxon>Chitinophagales</taxon>
        <taxon>Chitinophagaceae</taxon>
        <taxon>Rhizosphaericola</taxon>
    </lineage>
</organism>
<dbReference type="EMBL" id="CP044016">
    <property type="protein sequence ID" value="QES89208.1"/>
    <property type="molecule type" value="Genomic_DNA"/>
</dbReference>
<dbReference type="InterPro" id="IPR049712">
    <property type="entry name" value="Poly_export"/>
</dbReference>
<protein>
    <recommendedName>
        <fullName evidence="2">Polysaccharide export protein N-terminal domain-containing protein</fullName>
    </recommendedName>
</protein>
<dbReference type="InterPro" id="IPR003715">
    <property type="entry name" value="Poly_export_N"/>
</dbReference>
<evidence type="ECO:0000256" key="1">
    <source>
        <dbReference type="ARBA" id="ARBA00022729"/>
    </source>
</evidence>
<keyword evidence="1" id="KW-0732">Signal</keyword>
<dbReference type="Proteomes" id="UP000292424">
    <property type="component" value="Chromosome"/>
</dbReference>
<evidence type="ECO:0000313" key="4">
    <source>
        <dbReference type="Proteomes" id="UP000292424"/>
    </source>
</evidence>